<keyword evidence="2" id="KW-1185">Reference proteome</keyword>
<gene>
    <name evidence="1" type="ORF">MARPO_0164s0006</name>
</gene>
<protein>
    <submittedName>
        <fullName evidence="1">Uncharacterized protein</fullName>
    </submittedName>
</protein>
<evidence type="ECO:0000313" key="2">
    <source>
        <dbReference type="Proteomes" id="UP000244005"/>
    </source>
</evidence>
<reference evidence="2" key="1">
    <citation type="journal article" date="2017" name="Cell">
        <title>Insights into land plant evolution garnered from the Marchantia polymorpha genome.</title>
        <authorList>
            <person name="Bowman J.L."/>
            <person name="Kohchi T."/>
            <person name="Yamato K.T."/>
            <person name="Jenkins J."/>
            <person name="Shu S."/>
            <person name="Ishizaki K."/>
            <person name="Yamaoka S."/>
            <person name="Nishihama R."/>
            <person name="Nakamura Y."/>
            <person name="Berger F."/>
            <person name="Adam C."/>
            <person name="Aki S.S."/>
            <person name="Althoff F."/>
            <person name="Araki T."/>
            <person name="Arteaga-Vazquez M.A."/>
            <person name="Balasubrmanian S."/>
            <person name="Barry K."/>
            <person name="Bauer D."/>
            <person name="Boehm C.R."/>
            <person name="Briginshaw L."/>
            <person name="Caballero-Perez J."/>
            <person name="Catarino B."/>
            <person name="Chen F."/>
            <person name="Chiyoda S."/>
            <person name="Chovatia M."/>
            <person name="Davies K.M."/>
            <person name="Delmans M."/>
            <person name="Demura T."/>
            <person name="Dierschke T."/>
            <person name="Dolan L."/>
            <person name="Dorantes-Acosta A.E."/>
            <person name="Eklund D.M."/>
            <person name="Florent S.N."/>
            <person name="Flores-Sandoval E."/>
            <person name="Fujiyama A."/>
            <person name="Fukuzawa H."/>
            <person name="Galik B."/>
            <person name="Grimanelli D."/>
            <person name="Grimwood J."/>
            <person name="Grossniklaus U."/>
            <person name="Hamada T."/>
            <person name="Haseloff J."/>
            <person name="Hetherington A.J."/>
            <person name="Higo A."/>
            <person name="Hirakawa Y."/>
            <person name="Hundley H.N."/>
            <person name="Ikeda Y."/>
            <person name="Inoue K."/>
            <person name="Inoue S.I."/>
            <person name="Ishida S."/>
            <person name="Jia Q."/>
            <person name="Kakita M."/>
            <person name="Kanazawa T."/>
            <person name="Kawai Y."/>
            <person name="Kawashima T."/>
            <person name="Kennedy M."/>
            <person name="Kinose K."/>
            <person name="Kinoshita T."/>
            <person name="Kohara Y."/>
            <person name="Koide E."/>
            <person name="Komatsu K."/>
            <person name="Kopischke S."/>
            <person name="Kubo M."/>
            <person name="Kyozuka J."/>
            <person name="Lagercrantz U."/>
            <person name="Lin S.S."/>
            <person name="Lindquist E."/>
            <person name="Lipzen A.M."/>
            <person name="Lu C.W."/>
            <person name="De Luna E."/>
            <person name="Martienssen R.A."/>
            <person name="Minamino N."/>
            <person name="Mizutani M."/>
            <person name="Mizutani M."/>
            <person name="Mochizuki N."/>
            <person name="Monte I."/>
            <person name="Mosher R."/>
            <person name="Nagasaki H."/>
            <person name="Nakagami H."/>
            <person name="Naramoto S."/>
            <person name="Nishitani K."/>
            <person name="Ohtani M."/>
            <person name="Okamoto T."/>
            <person name="Okumura M."/>
            <person name="Phillips J."/>
            <person name="Pollak B."/>
            <person name="Reinders A."/>
            <person name="Rovekamp M."/>
            <person name="Sano R."/>
            <person name="Sawa S."/>
            <person name="Schmid M.W."/>
            <person name="Shirakawa M."/>
            <person name="Solano R."/>
            <person name="Spunde A."/>
            <person name="Suetsugu N."/>
            <person name="Sugano S."/>
            <person name="Sugiyama A."/>
            <person name="Sun R."/>
            <person name="Suzuki Y."/>
            <person name="Takenaka M."/>
            <person name="Takezawa D."/>
            <person name="Tomogane H."/>
            <person name="Tsuzuki M."/>
            <person name="Ueda T."/>
            <person name="Umeda M."/>
            <person name="Ward J.M."/>
            <person name="Watanabe Y."/>
            <person name="Yazaki K."/>
            <person name="Yokoyama R."/>
            <person name="Yoshitake Y."/>
            <person name="Yotsui I."/>
            <person name="Zachgo S."/>
            <person name="Schmutz J."/>
        </authorList>
    </citation>
    <scope>NUCLEOTIDE SEQUENCE [LARGE SCALE GENOMIC DNA]</scope>
    <source>
        <strain evidence="2">Tak-1</strain>
    </source>
</reference>
<dbReference type="Proteomes" id="UP000244005">
    <property type="component" value="Unassembled WGS sequence"/>
</dbReference>
<dbReference type="OrthoDB" id="1961597at2759"/>
<dbReference type="AlphaFoldDB" id="A0A2R6W3J3"/>
<organism evidence="1 2">
    <name type="scientific">Marchantia polymorpha</name>
    <name type="common">Common liverwort</name>
    <name type="synonym">Marchantia aquatica</name>
    <dbReference type="NCBI Taxonomy" id="3197"/>
    <lineage>
        <taxon>Eukaryota</taxon>
        <taxon>Viridiplantae</taxon>
        <taxon>Streptophyta</taxon>
        <taxon>Embryophyta</taxon>
        <taxon>Marchantiophyta</taxon>
        <taxon>Marchantiopsida</taxon>
        <taxon>Marchantiidae</taxon>
        <taxon>Marchantiales</taxon>
        <taxon>Marchantiaceae</taxon>
        <taxon>Marchantia</taxon>
    </lineage>
</organism>
<evidence type="ECO:0000313" key="1">
    <source>
        <dbReference type="EMBL" id="PTQ28407.1"/>
    </source>
</evidence>
<dbReference type="Gramene" id="Mp4g19040.1">
    <property type="protein sequence ID" value="Mp4g19040.1.cds"/>
    <property type="gene ID" value="Mp4g19040"/>
</dbReference>
<proteinExistence type="predicted"/>
<name>A0A2R6W3J3_MARPO</name>
<dbReference type="EMBL" id="KZ772834">
    <property type="protein sequence ID" value="PTQ28407.1"/>
    <property type="molecule type" value="Genomic_DNA"/>
</dbReference>
<accession>A0A2R6W3J3</accession>
<sequence>MRKALTRSIGVYHGRKEGALRLYDRKTADLILAAVLRGEASVSSTELSGRPVFDLKNMKQRSLNSKEEEDIVIEISWSPESLKLAEAFSENPSTRRKILEMAILRITEEKSLSKLLDVDMPSCIIRRNPYLGRGHVPFDNFVSSLENDTGAHLLLDAVLQLASNPSFSAICTLKTRGLYILYHGTKHSVMDNIFKTGLLPSFRQAGLMEDWFGVHYTTSLHYTHTKNNIRRMPAHVCRGCKLLLFMVLLPRTDASPHQATPSVATSSVSGNQLPIAELTLI</sequence>